<organism evidence="9">
    <name type="scientific">marine metagenome</name>
    <dbReference type="NCBI Taxonomy" id="408172"/>
    <lineage>
        <taxon>unclassified sequences</taxon>
        <taxon>metagenomes</taxon>
        <taxon>ecological metagenomes</taxon>
    </lineage>
</organism>
<dbReference type="PANTHER" id="PTHR43809:SF1">
    <property type="entry name" value="NITRITE REDUCTASE (NADH) LARGE SUBUNIT"/>
    <property type="match status" value="1"/>
</dbReference>
<evidence type="ECO:0000256" key="5">
    <source>
        <dbReference type="ARBA" id="ARBA00023004"/>
    </source>
</evidence>
<evidence type="ECO:0000313" key="9">
    <source>
        <dbReference type="EMBL" id="SVD60966.1"/>
    </source>
</evidence>
<protein>
    <recommendedName>
        <fullName evidence="10">Nitrite reductase (NAD(P)H)</fullName>
    </recommendedName>
</protein>
<keyword evidence="5" id="KW-0408">Iron</keyword>
<keyword evidence="6" id="KW-0411">Iron-sulfur</keyword>
<evidence type="ECO:0000256" key="2">
    <source>
        <dbReference type="ARBA" id="ARBA00022617"/>
    </source>
</evidence>
<dbReference type="InterPro" id="IPR045854">
    <property type="entry name" value="NO2/SO3_Rdtase_4Fe4S_sf"/>
</dbReference>
<dbReference type="Pfam" id="PF01077">
    <property type="entry name" value="NIR_SIR"/>
    <property type="match status" value="1"/>
</dbReference>
<dbReference type="InterPro" id="IPR052034">
    <property type="entry name" value="NasD-like"/>
</dbReference>
<evidence type="ECO:0000256" key="3">
    <source>
        <dbReference type="ARBA" id="ARBA00022723"/>
    </source>
</evidence>
<proteinExistence type="predicted"/>
<accession>A0A382WQ13</accession>
<dbReference type="GO" id="GO:0051539">
    <property type="term" value="F:4 iron, 4 sulfur cluster binding"/>
    <property type="evidence" value="ECO:0007669"/>
    <property type="project" value="UniProtKB-KW"/>
</dbReference>
<feature type="non-terminal residue" evidence="9">
    <location>
        <position position="275"/>
    </location>
</feature>
<dbReference type="InterPro" id="IPR036136">
    <property type="entry name" value="Nit/Sulf_reduc_fer-like_dom_sf"/>
</dbReference>
<dbReference type="GO" id="GO:0016491">
    <property type="term" value="F:oxidoreductase activity"/>
    <property type="evidence" value="ECO:0007669"/>
    <property type="project" value="UniProtKB-KW"/>
</dbReference>
<keyword evidence="1" id="KW-0004">4Fe-4S</keyword>
<evidence type="ECO:0000256" key="1">
    <source>
        <dbReference type="ARBA" id="ARBA00022485"/>
    </source>
</evidence>
<dbReference type="SUPFAM" id="SSF56014">
    <property type="entry name" value="Nitrite and sulphite reductase 4Fe-4S domain-like"/>
    <property type="match status" value="1"/>
</dbReference>
<dbReference type="GO" id="GO:0020037">
    <property type="term" value="F:heme binding"/>
    <property type="evidence" value="ECO:0007669"/>
    <property type="project" value="InterPro"/>
</dbReference>
<evidence type="ECO:0000259" key="8">
    <source>
        <dbReference type="Pfam" id="PF03460"/>
    </source>
</evidence>
<evidence type="ECO:0000256" key="4">
    <source>
        <dbReference type="ARBA" id="ARBA00023002"/>
    </source>
</evidence>
<evidence type="ECO:0000256" key="6">
    <source>
        <dbReference type="ARBA" id="ARBA00023014"/>
    </source>
</evidence>
<keyword evidence="4" id="KW-0560">Oxidoreductase</keyword>
<feature type="domain" description="Nitrite/sulphite reductase 4Fe-4S" evidence="7">
    <location>
        <begin position="186"/>
        <end position="272"/>
    </location>
</feature>
<dbReference type="InterPro" id="IPR006067">
    <property type="entry name" value="NO2/SO3_Rdtase_4Fe4S_dom"/>
</dbReference>
<dbReference type="Gene3D" id="3.30.413.10">
    <property type="entry name" value="Sulfite Reductase Hemoprotein, domain 1"/>
    <property type="match status" value="1"/>
</dbReference>
<keyword evidence="3" id="KW-0479">Metal-binding</keyword>
<dbReference type="PRINTS" id="PR00397">
    <property type="entry name" value="SIROHAEM"/>
</dbReference>
<evidence type="ECO:0000259" key="7">
    <source>
        <dbReference type="Pfam" id="PF01077"/>
    </source>
</evidence>
<keyword evidence="2" id="KW-0349">Heme</keyword>
<dbReference type="InterPro" id="IPR006066">
    <property type="entry name" value="NO2/SO3_Rdtase_FeS/sirohaem_BS"/>
</dbReference>
<evidence type="ECO:0008006" key="10">
    <source>
        <dbReference type="Google" id="ProtNLM"/>
    </source>
</evidence>
<dbReference type="AlphaFoldDB" id="A0A382WQ13"/>
<dbReference type="PROSITE" id="PS00365">
    <property type="entry name" value="NIR_SIR"/>
    <property type="match status" value="1"/>
</dbReference>
<gene>
    <name evidence="9" type="ORF">METZ01_LOCUS413820</name>
</gene>
<dbReference type="EMBL" id="UINC01161651">
    <property type="protein sequence ID" value="SVD60966.1"/>
    <property type="molecule type" value="Genomic_DNA"/>
</dbReference>
<name>A0A382WQ13_9ZZZZ</name>
<dbReference type="PANTHER" id="PTHR43809">
    <property type="entry name" value="NITRITE REDUCTASE (NADH) LARGE SUBUNIT"/>
    <property type="match status" value="1"/>
</dbReference>
<dbReference type="InterPro" id="IPR005117">
    <property type="entry name" value="NiRdtase/SiRdtase_haem-b_fer"/>
</dbReference>
<sequence>GEIKSVTKASTGCGGCTTMCKQLLDCELTKRGVDVNTDLCEHFPYTRQELYALVRIHKINNFNDLVKDHGNGVGCEICKPAVASILATCWNEYVLEDEHLGLQDTNDRFLANMQKDGTYSIVPRVPGGEITPEKLIAIGSIAKKWGLYTKITGGQRIDLFGARQEQLPDVWEDLIQAGFESGHAYGKSLRTVKSCVGSTWCRYGQQDSVTLSIELENRYKGLRSPHKLKMAASGCTRECAEAQGKDVGVIATETGWNLYVCGNGGMKPRHADLLA</sequence>
<dbReference type="SUPFAM" id="SSF55124">
    <property type="entry name" value="Nitrite/Sulfite reductase N-terminal domain-like"/>
    <property type="match status" value="1"/>
</dbReference>
<dbReference type="GO" id="GO:0046872">
    <property type="term" value="F:metal ion binding"/>
    <property type="evidence" value="ECO:0007669"/>
    <property type="project" value="UniProtKB-KW"/>
</dbReference>
<feature type="domain" description="Nitrite/Sulfite reductase ferredoxin-like" evidence="8">
    <location>
        <begin position="114"/>
        <end position="175"/>
    </location>
</feature>
<feature type="non-terminal residue" evidence="9">
    <location>
        <position position="1"/>
    </location>
</feature>
<dbReference type="Pfam" id="PF03460">
    <property type="entry name" value="NIR_SIR_ferr"/>
    <property type="match status" value="1"/>
</dbReference>
<reference evidence="9" key="1">
    <citation type="submission" date="2018-05" db="EMBL/GenBank/DDBJ databases">
        <authorList>
            <person name="Lanie J.A."/>
            <person name="Ng W.-L."/>
            <person name="Kazmierczak K.M."/>
            <person name="Andrzejewski T.M."/>
            <person name="Davidsen T.M."/>
            <person name="Wayne K.J."/>
            <person name="Tettelin H."/>
            <person name="Glass J.I."/>
            <person name="Rusch D."/>
            <person name="Podicherti R."/>
            <person name="Tsui H.-C.T."/>
            <person name="Winkler M.E."/>
        </authorList>
    </citation>
    <scope>NUCLEOTIDE SEQUENCE</scope>
</reference>
<dbReference type="CDD" id="cd19944">
    <property type="entry name" value="NirB_Fer2_BFD-like_2"/>
    <property type="match status" value="1"/>
</dbReference>